<dbReference type="Proteomes" id="UP000054359">
    <property type="component" value="Unassembled WGS sequence"/>
</dbReference>
<sequence>MPMLKLRLLSSSDTVLFFFCPLPCLGVFLEGLLIDSTWQKSRSTSSKFSSGSWFSQFISLHI</sequence>
<name>A0A087TVW3_STEMI</name>
<keyword evidence="1" id="KW-0472">Membrane</keyword>
<feature type="non-terminal residue" evidence="2">
    <location>
        <position position="62"/>
    </location>
</feature>
<keyword evidence="1" id="KW-0812">Transmembrane</keyword>
<proteinExistence type="predicted"/>
<dbReference type="EMBL" id="KK116998">
    <property type="protein sequence ID" value="KFM69252.1"/>
    <property type="molecule type" value="Genomic_DNA"/>
</dbReference>
<reference evidence="2 3" key="1">
    <citation type="submission" date="2013-11" db="EMBL/GenBank/DDBJ databases">
        <title>Genome sequencing of Stegodyphus mimosarum.</title>
        <authorList>
            <person name="Bechsgaard J."/>
        </authorList>
    </citation>
    <scope>NUCLEOTIDE SEQUENCE [LARGE SCALE GENOMIC DNA]</scope>
</reference>
<dbReference type="AlphaFoldDB" id="A0A087TVW3"/>
<keyword evidence="3" id="KW-1185">Reference proteome</keyword>
<organism evidence="2 3">
    <name type="scientific">Stegodyphus mimosarum</name>
    <name type="common">African social velvet spider</name>
    <dbReference type="NCBI Taxonomy" id="407821"/>
    <lineage>
        <taxon>Eukaryota</taxon>
        <taxon>Metazoa</taxon>
        <taxon>Ecdysozoa</taxon>
        <taxon>Arthropoda</taxon>
        <taxon>Chelicerata</taxon>
        <taxon>Arachnida</taxon>
        <taxon>Araneae</taxon>
        <taxon>Araneomorphae</taxon>
        <taxon>Entelegynae</taxon>
        <taxon>Eresoidea</taxon>
        <taxon>Eresidae</taxon>
        <taxon>Stegodyphus</taxon>
    </lineage>
</organism>
<gene>
    <name evidence="2" type="ORF">X975_24581</name>
</gene>
<evidence type="ECO:0000256" key="1">
    <source>
        <dbReference type="SAM" id="Phobius"/>
    </source>
</evidence>
<protein>
    <submittedName>
        <fullName evidence="2">Uncharacterized protein</fullName>
    </submittedName>
</protein>
<keyword evidence="1" id="KW-1133">Transmembrane helix</keyword>
<evidence type="ECO:0000313" key="3">
    <source>
        <dbReference type="Proteomes" id="UP000054359"/>
    </source>
</evidence>
<accession>A0A087TVW3</accession>
<feature type="transmembrane region" description="Helical" evidence="1">
    <location>
        <begin position="15"/>
        <end position="34"/>
    </location>
</feature>
<evidence type="ECO:0000313" key="2">
    <source>
        <dbReference type="EMBL" id="KFM69252.1"/>
    </source>
</evidence>